<keyword evidence="2" id="KW-0472">Membrane</keyword>
<accession>W7U7Q2</accession>
<keyword evidence="2" id="KW-0812">Transmembrane</keyword>
<dbReference type="Gene3D" id="3.40.50.1820">
    <property type="entry name" value="alpha/beta hydrolase"/>
    <property type="match status" value="1"/>
</dbReference>
<protein>
    <submittedName>
        <fullName evidence="4">Lipase class 3</fullName>
    </submittedName>
</protein>
<keyword evidence="5" id="KW-1185">Reference proteome</keyword>
<evidence type="ECO:0000256" key="2">
    <source>
        <dbReference type="SAM" id="Phobius"/>
    </source>
</evidence>
<dbReference type="CDD" id="cd00519">
    <property type="entry name" value="Lipase_3"/>
    <property type="match status" value="1"/>
</dbReference>
<gene>
    <name evidence="4" type="ORF">Naga_100133g7</name>
</gene>
<evidence type="ECO:0000256" key="1">
    <source>
        <dbReference type="SAM" id="MobiDB-lite"/>
    </source>
</evidence>
<feature type="transmembrane region" description="Helical" evidence="2">
    <location>
        <begin position="68"/>
        <end position="93"/>
    </location>
</feature>
<feature type="domain" description="Fungal lipase-type" evidence="3">
    <location>
        <begin position="166"/>
        <end position="304"/>
    </location>
</feature>
<proteinExistence type="predicted"/>
<evidence type="ECO:0000259" key="3">
    <source>
        <dbReference type="Pfam" id="PF01764"/>
    </source>
</evidence>
<dbReference type="OrthoDB" id="426718at2759"/>
<keyword evidence="2" id="KW-1133">Transmembrane helix</keyword>
<dbReference type="PANTHER" id="PTHR45908">
    <property type="entry name" value="PROTEIN CBG11750-RELATED"/>
    <property type="match status" value="1"/>
</dbReference>
<evidence type="ECO:0000313" key="4">
    <source>
        <dbReference type="EMBL" id="EWM28856.1"/>
    </source>
</evidence>
<dbReference type="AlphaFoldDB" id="W7U7Q2"/>
<reference evidence="4 5" key="1">
    <citation type="journal article" date="2014" name="Mol. Plant">
        <title>Chromosome Scale Genome Assembly and Transcriptome Profiling of Nannochloropsis gaditana in Nitrogen Depletion.</title>
        <authorList>
            <person name="Corteggiani Carpinelli E."/>
            <person name="Telatin A."/>
            <person name="Vitulo N."/>
            <person name="Forcato C."/>
            <person name="D'Angelo M."/>
            <person name="Schiavon R."/>
            <person name="Vezzi A."/>
            <person name="Giacometti G.M."/>
            <person name="Morosinotto T."/>
            <person name="Valle G."/>
        </authorList>
    </citation>
    <scope>NUCLEOTIDE SEQUENCE [LARGE SCALE GENOMIC DNA]</scope>
    <source>
        <strain evidence="4 5">B-31</strain>
    </source>
</reference>
<evidence type="ECO:0000313" key="5">
    <source>
        <dbReference type="Proteomes" id="UP000019335"/>
    </source>
</evidence>
<dbReference type="Proteomes" id="UP000019335">
    <property type="component" value="Chromosome 4"/>
</dbReference>
<name>W7U7Q2_9STRA</name>
<organism evidence="4 5">
    <name type="scientific">Nannochloropsis gaditana</name>
    <dbReference type="NCBI Taxonomy" id="72520"/>
    <lineage>
        <taxon>Eukaryota</taxon>
        <taxon>Sar</taxon>
        <taxon>Stramenopiles</taxon>
        <taxon>Ochrophyta</taxon>
        <taxon>Eustigmatophyceae</taxon>
        <taxon>Eustigmatales</taxon>
        <taxon>Monodopsidaceae</taxon>
        <taxon>Nannochloropsis</taxon>
    </lineage>
</organism>
<feature type="region of interest" description="Disordered" evidence="1">
    <location>
        <begin position="402"/>
        <end position="421"/>
    </location>
</feature>
<dbReference type="SUPFAM" id="SSF53474">
    <property type="entry name" value="alpha/beta-Hydrolases"/>
    <property type="match status" value="1"/>
</dbReference>
<dbReference type="InterPro" id="IPR002921">
    <property type="entry name" value="Fungal_lipase-type"/>
</dbReference>
<dbReference type="Pfam" id="PF01764">
    <property type="entry name" value="Lipase_3"/>
    <property type="match status" value="1"/>
</dbReference>
<dbReference type="EMBL" id="AZIL01000270">
    <property type="protein sequence ID" value="EWM28856.1"/>
    <property type="molecule type" value="Genomic_DNA"/>
</dbReference>
<dbReference type="GO" id="GO:0006629">
    <property type="term" value="P:lipid metabolic process"/>
    <property type="evidence" value="ECO:0007669"/>
    <property type="project" value="InterPro"/>
</dbReference>
<sequence>MDCCKSMTTRRSQSHHELMHDCLQAYQNDHSARIHAPENLKLILSIFLLPSLHCSFRSRKNTEKHMPLATIMLPAGLASLLLMSMVCLCRLPYSFAVEPYSEDLARQAAVFSSIAYGDPFLVSQNKFYNSSCQLPGFTVLHTYQSQPLDHDAFGYIGVDKEEKLVVVAFKGSNDTEDYITDLIGSLHYHFSCVIEGVDLGHTHHGFCAFYTSLVTLGLAEEVAALAARMGEEYTVLVTGHSLGGGVASLCAVDLGKRLNVSSLLYTFGEPRAGDVGFATAVAEYTRGSYRLVHASDCVPHLPPCCGGVDGGHCAEVADCPFHHGQEIWYDDDMSVGAQYVACPGDEDEDVCSNGSISSVEDHHYYFGERLGTWCCFPPPPSERSSEMERKHTMIEQRIKTLESHGRMSRSEAERTGVTAVV</sequence>
<comment type="caution">
    <text evidence="4">The sequence shown here is derived from an EMBL/GenBank/DDBJ whole genome shotgun (WGS) entry which is preliminary data.</text>
</comment>
<dbReference type="InterPro" id="IPR029058">
    <property type="entry name" value="AB_hydrolase_fold"/>
</dbReference>
<feature type="compositionally biased region" description="Basic and acidic residues" evidence="1">
    <location>
        <begin position="402"/>
        <end position="414"/>
    </location>
</feature>